<sequence>MIPSNPSPGADLAVSKNFFSLSWFCGLLLLESKQK</sequence>
<name>G7NEF9_MACMU</name>
<dbReference type="EMBL" id="CM001266">
    <property type="protein sequence ID" value="EHH23287.1"/>
    <property type="molecule type" value="Genomic_DNA"/>
</dbReference>
<accession>G7NEF9</accession>
<reference evidence="1" key="1">
    <citation type="journal article" date="2011" name="Nat. Biotechnol.">
        <title>Genome sequencing and comparison of two nonhuman primate animal models, the cynomolgus and Chinese rhesus macaques.</title>
        <authorList>
            <person name="Yan G."/>
            <person name="Zhang G."/>
            <person name="Fang X."/>
            <person name="Zhang Y."/>
            <person name="Li C."/>
            <person name="Ling F."/>
            <person name="Cooper D.N."/>
            <person name="Li Q."/>
            <person name="Li Y."/>
            <person name="van Gool A.J."/>
            <person name="Du H."/>
            <person name="Chen J."/>
            <person name="Chen R."/>
            <person name="Zhang P."/>
            <person name="Huang Z."/>
            <person name="Thompson J.R."/>
            <person name="Meng Y."/>
            <person name="Bai Y."/>
            <person name="Wang J."/>
            <person name="Zhuo M."/>
            <person name="Wang T."/>
            <person name="Huang Y."/>
            <person name="Wei L."/>
            <person name="Li J."/>
            <person name="Wang Z."/>
            <person name="Hu H."/>
            <person name="Yang P."/>
            <person name="Le L."/>
            <person name="Stenson P.D."/>
            <person name="Li B."/>
            <person name="Liu X."/>
            <person name="Ball E.V."/>
            <person name="An N."/>
            <person name="Huang Q."/>
            <person name="Zhang Y."/>
            <person name="Fan W."/>
            <person name="Zhang X."/>
            <person name="Li Y."/>
            <person name="Wang W."/>
            <person name="Katze M.G."/>
            <person name="Su B."/>
            <person name="Nielsen R."/>
            <person name="Yang H."/>
            <person name="Wang J."/>
            <person name="Wang X."/>
            <person name="Wang J."/>
        </authorList>
    </citation>
    <scope>NUCLEOTIDE SEQUENCE [LARGE SCALE GENOMIC DNA]</scope>
    <source>
        <strain evidence="1">CR-5</strain>
    </source>
</reference>
<proteinExistence type="predicted"/>
<dbReference type="AlphaFoldDB" id="G7NEF9"/>
<protein>
    <submittedName>
        <fullName evidence="1">Uncharacterized protein</fullName>
    </submittedName>
</protein>
<organism evidence="1">
    <name type="scientific">Macaca mulatta</name>
    <name type="common">Rhesus macaque</name>
    <dbReference type="NCBI Taxonomy" id="9544"/>
    <lineage>
        <taxon>Eukaryota</taxon>
        <taxon>Metazoa</taxon>
        <taxon>Chordata</taxon>
        <taxon>Craniata</taxon>
        <taxon>Vertebrata</taxon>
        <taxon>Euteleostomi</taxon>
        <taxon>Mammalia</taxon>
        <taxon>Eutheria</taxon>
        <taxon>Euarchontoglires</taxon>
        <taxon>Primates</taxon>
        <taxon>Haplorrhini</taxon>
        <taxon>Catarrhini</taxon>
        <taxon>Cercopithecidae</taxon>
        <taxon>Cercopithecinae</taxon>
        <taxon>Macaca</taxon>
    </lineage>
</organism>
<dbReference type="Proteomes" id="UP000013456">
    <property type="component" value="Chromosome 14"/>
</dbReference>
<gene>
    <name evidence="1" type="ORF">EGK_06724</name>
</gene>
<evidence type="ECO:0000313" key="1">
    <source>
        <dbReference type="EMBL" id="EHH23287.1"/>
    </source>
</evidence>